<dbReference type="NCBIfam" id="TIGR00379">
    <property type="entry name" value="cobB"/>
    <property type="match status" value="1"/>
</dbReference>
<protein>
    <submittedName>
        <fullName evidence="9">Cobyrinate a,c-diamide synthase</fullName>
    </submittedName>
</protein>
<feature type="domain" description="CobB/CobQ-like glutamine amidotransferase" evidence="8">
    <location>
        <begin position="253"/>
        <end position="400"/>
    </location>
</feature>
<dbReference type="RefSeq" id="WP_024727636.1">
    <property type="nucleotide sequence ID" value="NZ_JACOOS010000028.1"/>
</dbReference>
<dbReference type="SUPFAM" id="SSF52317">
    <property type="entry name" value="Class I glutamine amidotransferase-like"/>
    <property type="match status" value="1"/>
</dbReference>
<keyword evidence="2" id="KW-0436">Ligase</keyword>
<comment type="cofactor">
    <cofactor evidence="1">
        <name>Mg(2+)</name>
        <dbReference type="ChEBI" id="CHEBI:18420"/>
    </cofactor>
</comment>
<name>A0ABR7FV26_9FIRM</name>
<dbReference type="InterPro" id="IPR011698">
    <property type="entry name" value="GATase_3"/>
</dbReference>
<accession>A0ABR7FV26</accession>
<evidence type="ECO:0000256" key="1">
    <source>
        <dbReference type="ARBA" id="ARBA00001946"/>
    </source>
</evidence>
<keyword evidence="6" id="KW-0315">Glutamine amidotransferase</keyword>
<dbReference type="InterPro" id="IPR029062">
    <property type="entry name" value="Class_I_gatase-like"/>
</dbReference>
<evidence type="ECO:0000256" key="4">
    <source>
        <dbReference type="ARBA" id="ARBA00022840"/>
    </source>
</evidence>
<dbReference type="PANTHER" id="PTHR43873:SF1">
    <property type="entry name" value="COBYRINATE A,C-DIAMIDE SYNTHASE"/>
    <property type="match status" value="1"/>
</dbReference>
<evidence type="ECO:0000256" key="5">
    <source>
        <dbReference type="ARBA" id="ARBA00022842"/>
    </source>
</evidence>
<evidence type="ECO:0000259" key="7">
    <source>
        <dbReference type="Pfam" id="PF01656"/>
    </source>
</evidence>
<sequence>MKIDRLLFTAPQSAGGKTMVTCGILAALGGMGRKTVSFKCGPDYIDPMFHRKAVGTDAWNLDPFLTPGPAVRSLLVRHAKNADLAVMEGVMGYYDGLGGTTTKASAYELCKITGTPAVLIVDAKGVSTSVLAQIHGFLSWKKDSGIRGVLLNRISPMLYPRMKQLIEEQLDIPVVGYVPEVPDCVFKSRHLGLILPEEITDIKDKLHRLAGIMRETIDWDTLFRIAEGAASLEADDETDPPDYFENTDLSKVRIGIAEDEAFCFMYRENLELLSDMGAKLVFFSPIHDRHLPKDLDGLIFYGGYPELYGMELEENHAMRRETASAVSSGLPCMAECGGFLYLHREMEDKDGVFRKMAGVIPGKAYKKDRLSRFGYISLHQRSGTLFGTGPAKLTAHEFHYYDSDCCGQDFYAKKPVGSRGWECIFASDTLFAGFPHFYYYGIPELPKAFLIKCRQYKAKKRR</sequence>
<proteinExistence type="predicted"/>
<dbReference type="Pfam" id="PF07685">
    <property type="entry name" value="GATase_3"/>
    <property type="match status" value="1"/>
</dbReference>
<keyword evidence="5" id="KW-0460">Magnesium</keyword>
<keyword evidence="3" id="KW-0547">Nucleotide-binding</keyword>
<evidence type="ECO:0000256" key="3">
    <source>
        <dbReference type="ARBA" id="ARBA00022741"/>
    </source>
</evidence>
<organism evidence="9 10">
    <name type="scientific">Anaerostipes hominis</name>
    <name type="common">ex Liu et al. 2021</name>
    <dbReference type="NCBI Taxonomy" id="2763018"/>
    <lineage>
        <taxon>Bacteria</taxon>
        <taxon>Bacillati</taxon>
        <taxon>Bacillota</taxon>
        <taxon>Clostridia</taxon>
        <taxon>Lachnospirales</taxon>
        <taxon>Lachnospiraceae</taxon>
        <taxon>Anaerostipes</taxon>
    </lineage>
</organism>
<evidence type="ECO:0000259" key="8">
    <source>
        <dbReference type="Pfam" id="PF07685"/>
    </source>
</evidence>
<gene>
    <name evidence="9" type="ORF">H8S22_16200</name>
</gene>
<dbReference type="EMBL" id="JACOOS010000028">
    <property type="protein sequence ID" value="MBC5679048.1"/>
    <property type="molecule type" value="Genomic_DNA"/>
</dbReference>
<dbReference type="Proteomes" id="UP000635828">
    <property type="component" value="Unassembled WGS sequence"/>
</dbReference>
<keyword evidence="10" id="KW-1185">Reference proteome</keyword>
<dbReference type="InterPro" id="IPR002586">
    <property type="entry name" value="CobQ/CobB/MinD/ParA_Nub-bd_dom"/>
</dbReference>
<evidence type="ECO:0000313" key="9">
    <source>
        <dbReference type="EMBL" id="MBC5679048.1"/>
    </source>
</evidence>
<dbReference type="InterPro" id="IPR027417">
    <property type="entry name" value="P-loop_NTPase"/>
</dbReference>
<dbReference type="InterPro" id="IPR004484">
    <property type="entry name" value="CbiA/CobB_synth"/>
</dbReference>
<evidence type="ECO:0000256" key="6">
    <source>
        <dbReference type="ARBA" id="ARBA00022962"/>
    </source>
</evidence>
<evidence type="ECO:0000313" key="10">
    <source>
        <dbReference type="Proteomes" id="UP000635828"/>
    </source>
</evidence>
<dbReference type="PROSITE" id="PS51274">
    <property type="entry name" value="GATASE_COBBQ"/>
    <property type="match status" value="1"/>
</dbReference>
<dbReference type="PANTHER" id="PTHR43873">
    <property type="entry name" value="COBYRINATE A,C-DIAMIDE SYNTHASE"/>
    <property type="match status" value="1"/>
</dbReference>
<dbReference type="NCBIfam" id="NF002204">
    <property type="entry name" value="PRK01077.1"/>
    <property type="match status" value="1"/>
</dbReference>
<dbReference type="Gene3D" id="3.40.50.880">
    <property type="match status" value="1"/>
</dbReference>
<comment type="caution">
    <text evidence="9">The sequence shown here is derived from an EMBL/GenBank/DDBJ whole genome shotgun (WGS) entry which is preliminary data.</text>
</comment>
<dbReference type="SUPFAM" id="SSF52540">
    <property type="entry name" value="P-loop containing nucleoside triphosphate hydrolases"/>
    <property type="match status" value="1"/>
</dbReference>
<keyword evidence="4" id="KW-0067">ATP-binding</keyword>
<reference evidence="9 10" key="1">
    <citation type="submission" date="2020-08" db="EMBL/GenBank/DDBJ databases">
        <title>Genome public.</title>
        <authorList>
            <person name="Liu C."/>
            <person name="Sun Q."/>
        </authorList>
    </citation>
    <scope>NUCLEOTIDE SEQUENCE [LARGE SCALE GENOMIC DNA]</scope>
    <source>
        <strain evidence="9 10">NSJ-7</strain>
    </source>
</reference>
<dbReference type="Pfam" id="PF01656">
    <property type="entry name" value="CbiA"/>
    <property type="match status" value="1"/>
</dbReference>
<feature type="domain" description="CobQ/CobB/MinD/ParA nucleotide binding" evidence="7">
    <location>
        <begin position="8"/>
        <end position="183"/>
    </location>
</feature>
<dbReference type="Gene3D" id="3.40.50.300">
    <property type="entry name" value="P-loop containing nucleotide triphosphate hydrolases"/>
    <property type="match status" value="1"/>
</dbReference>
<evidence type="ECO:0000256" key="2">
    <source>
        <dbReference type="ARBA" id="ARBA00022598"/>
    </source>
</evidence>